<evidence type="ECO:0000313" key="4">
    <source>
        <dbReference type="Proteomes" id="UP000276215"/>
    </source>
</evidence>
<organism evidence="3 4">
    <name type="scientific">Choiromyces venosus 120613-1</name>
    <dbReference type="NCBI Taxonomy" id="1336337"/>
    <lineage>
        <taxon>Eukaryota</taxon>
        <taxon>Fungi</taxon>
        <taxon>Dikarya</taxon>
        <taxon>Ascomycota</taxon>
        <taxon>Pezizomycotina</taxon>
        <taxon>Pezizomycetes</taxon>
        <taxon>Pezizales</taxon>
        <taxon>Tuberaceae</taxon>
        <taxon>Choiromyces</taxon>
    </lineage>
</organism>
<keyword evidence="2" id="KW-0472">Membrane</keyword>
<evidence type="ECO:0000256" key="2">
    <source>
        <dbReference type="SAM" id="Phobius"/>
    </source>
</evidence>
<evidence type="ECO:0000313" key="3">
    <source>
        <dbReference type="EMBL" id="RPA97317.1"/>
    </source>
</evidence>
<dbReference type="EMBL" id="ML120405">
    <property type="protein sequence ID" value="RPA97317.1"/>
    <property type="molecule type" value="Genomic_DNA"/>
</dbReference>
<dbReference type="AlphaFoldDB" id="A0A3N4JJ80"/>
<feature type="region of interest" description="Disordered" evidence="1">
    <location>
        <begin position="164"/>
        <end position="198"/>
    </location>
</feature>
<evidence type="ECO:0000256" key="1">
    <source>
        <dbReference type="SAM" id="MobiDB-lite"/>
    </source>
</evidence>
<reference evidence="3 4" key="1">
    <citation type="journal article" date="2018" name="Nat. Ecol. Evol.">
        <title>Pezizomycetes genomes reveal the molecular basis of ectomycorrhizal truffle lifestyle.</title>
        <authorList>
            <person name="Murat C."/>
            <person name="Payen T."/>
            <person name="Noel B."/>
            <person name="Kuo A."/>
            <person name="Morin E."/>
            <person name="Chen J."/>
            <person name="Kohler A."/>
            <person name="Krizsan K."/>
            <person name="Balestrini R."/>
            <person name="Da Silva C."/>
            <person name="Montanini B."/>
            <person name="Hainaut M."/>
            <person name="Levati E."/>
            <person name="Barry K.W."/>
            <person name="Belfiori B."/>
            <person name="Cichocki N."/>
            <person name="Clum A."/>
            <person name="Dockter R.B."/>
            <person name="Fauchery L."/>
            <person name="Guy J."/>
            <person name="Iotti M."/>
            <person name="Le Tacon F."/>
            <person name="Lindquist E.A."/>
            <person name="Lipzen A."/>
            <person name="Malagnac F."/>
            <person name="Mello A."/>
            <person name="Molinier V."/>
            <person name="Miyauchi S."/>
            <person name="Poulain J."/>
            <person name="Riccioni C."/>
            <person name="Rubini A."/>
            <person name="Sitrit Y."/>
            <person name="Splivallo R."/>
            <person name="Traeger S."/>
            <person name="Wang M."/>
            <person name="Zifcakova L."/>
            <person name="Wipf D."/>
            <person name="Zambonelli A."/>
            <person name="Paolocci F."/>
            <person name="Nowrousian M."/>
            <person name="Ottonello S."/>
            <person name="Baldrian P."/>
            <person name="Spatafora J.W."/>
            <person name="Henrissat B."/>
            <person name="Nagy L.G."/>
            <person name="Aury J.M."/>
            <person name="Wincker P."/>
            <person name="Grigoriev I.V."/>
            <person name="Bonfante P."/>
            <person name="Martin F.M."/>
        </authorList>
    </citation>
    <scope>NUCLEOTIDE SEQUENCE [LARGE SCALE GENOMIC DNA]</scope>
    <source>
        <strain evidence="3 4">120613-1</strain>
    </source>
</reference>
<keyword evidence="2" id="KW-1133">Transmembrane helix</keyword>
<proteinExistence type="predicted"/>
<feature type="region of interest" description="Disordered" evidence="1">
    <location>
        <begin position="47"/>
        <end position="75"/>
    </location>
</feature>
<keyword evidence="4" id="KW-1185">Reference proteome</keyword>
<feature type="region of interest" description="Disordered" evidence="1">
    <location>
        <begin position="1"/>
        <end position="32"/>
    </location>
</feature>
<keyword evidence="2" id="KW-0812">Transmembrane</keyword>
<gene>
    <name evidence="3" type="ORF">L873DRAFT_1790996</name>
</gene>
<feature type="compositionally biased region" description="Polar residues" evidence="1">
    <location>
        <begin position="1"/>
        <end position="25"/>
    </location>
</feature>
<sequence length="198" mass="21539">MSLGNGQNSDSTGIGDSQHTATSQELPRRVPFSSPIAIFGKTQEISGLESRNFTPEQTKVTPTPRNRKGKGKAVETPGNLCNTLAPLILTRDDGETILDLSTPELIREYMGSGTALTTNMTVAILLITLVNSLIEKMNKIENRIMAVIREKQTGQRIDRMCTPAETHQAQPNPAPAAIQITNPEGALPPRQQQQAQQQ</sequence>
<feature type="compositionally biased region" description="Low complexity" evidence="1">
    <location>
        <begin position="168"/>
        <end position="183"/>
    </location>
</feature>
<protein>
    <submittedName>
        <fullName evidence="3">Uncharacterized protein</fullName>
    </submittedName>
</protein>
<accession>A0A3N4JJ80</accession>
<feature type="compositionally biased region" description="Polar residues" evidence="1">
    <location>
        <begin position="47"/>
        <end position="64"/>
    </location>
</feature>
<feature type="transmembrane region" description="Helical" evidence="2">
    <location>
        <begin position="109"/>
        <end position="134"/>
    </location>
</feature>
<dbReference type="Proteomes" id="UP000276215">
    <property type="component" value="Unassembled WGS sequence"/>
</dbReference>
<name>A0A3N4JJ80_9PEZI</name>